<feature type="chain" id="PRO_5011737363" evidence="1">
    <location>
        <begin position="22"/>
        <end position="199"/>
    </location>
</feature>
<dbReference type="AlphaFoldDB" id="A0A1H6UBI0"/>
<sequence length="199" mass="22498">MKKTIVLILGLLFCFGNYVFAANSDSSRLDGKPASFNPGHITGYFIWQDKDGLHLRTTTSNEKHEFTGTIHTDGVFKDIFESSKGTNNTFNLNKDHNTIDFKFITTGGSDAIDLNLHRATYIKFSLSMDSVNIEPTNVYIGKKGWHPDNYKFTISEDDNLMEMGDTDTVIVLGDSPFFGWWNFPEGSYGPGPYRHGHHW</sequence>
<dbReference type="Proteomes" id="UP000199662">
    <property type="component" value="Unassembled WGS sequence"/>
</dbReference>
<keyword evidence="1" id="KW-0732">Signal</keyword>
<evidence type="ECO:0000256" key="1">
    <source>
        <dbReference type="SAM" id="SignalP"/>
    </source>
</evidence>
<reference evidence="2 3" key="1">
    <citation type="submission" date="2016-10" db="EMBL/GenBank/DDBJ databases">
        <authorList>
            <person name="de Groot N.N."/>
        </authorList>
    </citation>
    <scope>NUCLEOTIDE SEQUENCE [LARGE SCALE GENOMIC DNA]</scope>
    <source>
        <strain evidence="2 3">DSM 2179</strain>
    </source>
</reference>
<dbReference type="RefSeq" id="WP_091828475.1">
    <property type="nucleotide sequence ID" value="NZ_FNZK01000001.1"/>
</dbReference>
<proteinExistence type="predicted"/>
<name>A0A1H6UBI0_9FIRM</name>
<keyword evidence="3" id="KW-1185">Reference proteome</keyword>
<accession>A0A1H6UBI0</accession>
<organism evidence="2 3">
    <name type="scientific">Propionispira arboris</name>
    <dbReference type="NCBI Taxonomy" id="84035"/>
    <lineage>
        <taxon>Bacteria</taxon>
        <taxon>Bacillati</taxon>
        <taxon>Bacillota</taxon>
        <taxon>Negativicutes</taxon>
        <taxon>Selenomonadales</taxon>
        <taxon>Selenomonadaceae</taxon>
        <taxon>Propionispira</taxon>
    </lineage>
</organism>
<feature type="signal peptide" evidence="1">
    <location>
        <begin position="1"/>
        <end position="21"/>
    </location>
</feature>
<evidence type="ECO:0000313" key="2">
    <source>
        <dbReference type="EMBL" id="SEI85585.1"/>
    </source>
</evidence>
<protein>
    <submittedName>
        <fullName evidence="2">Uncharacterized protein</fullName>
    </submittedName>
</protein>
<gene>
    <name evidence="2" type="ORF">SAMN05660742_101243</name>
</gene>
<dbReference type="STRING" id="84035.SAMN05660742_101243"/>
<dbReference type="EMBL" id="FNZK01000001">
    <property type="protein sequence ID" value="SEI85585.1"/>
    <property type="molecule type" value="Genomic_DNA"/>
</dbReference>
<evidence type="ECO:0000313" key="3">
    <source>
        <dbReference type="Proteomes" id="UP000199662"/>
    </source>
</evidence>